<feature type="transmembrane region" description="Helical" evidence="1">
    <location>
        <begin position="94"/>
        <end position="114"/>
    </location>
</feature>
<reference evidence="2 3" key="1">
    <citation type="submission" date="2016-03" db="EMBL/GenBank/DDBJ databases">
        <title>Trachymyrmex septentrionalis WGS genome.</title>
        <authorList>
            <person name="Nygaard S."/>
            <person name="Hu H."/>
            <person name="Boomsma J."/>
            <person name="Zhang G."/>
        </authorList>
    </citation>
    <scope>NUCLEOTIDE SEQUENCE [LARGE SCALE GENOMIC DNA]</scope>
    <source>
        <strain evidence="2">Tsep2-gDNA-1</strain>
        <tissue evidence="2">Whole body</tissue>
    </source>
</reference>
<evidence type="ECO:0000313" key="2">
    <source>
        <dbReference type="EMBL" id="KYN34590.1"/>
    </source>
</evidence>
<evidence type="ECO:0000256" key="1">
    <source>
        <dbReference type="SAM" id="Phobius"/>
    </source>
</evidence>
<name>A0A195F1Y7_9HYME</name>
<dbReference type="Proteomes" id="UP000078541">
    <property type="component" value="Unassembled WGS sequence"/>
</dbReference>
<keyword evidence="3" id="KW-1185">Reference proteome</keyword>
<proteinExistence type="predicted"/>
<keyword evidence="1" id="KW-0472">Membrane</keyword>
<gene>
    <name evidence="2" type="ORF">ALC56_11078</name>
</gene>
<protein>
    <submittedName>
        <fullName evidence="2">Uncharacterized protein</fullName>
    </submittedName>
</protein>
<keyword evidence="1" id="KW-1133">Transmembrane helix</keyword>
<sequence>MFKLRNIFFRQVFSLNVQHFEFETCVVTVRFLCIFNHGHVNIKFESRDGRRILFVMSPGPQPTSIHIPDIFFKSLVNSFITIDTARFCISFEEMYFVGFAMFDCLHYYMLRLLIKQSDKKRYKFIEI</sequence>
<evidence type="ECO:0000313" key="3">
    <source>
        <dbReference type="Proteomes" id="UP000078541"/>
    </source>
</evidence>
<dbReference type="EMBL" id="KQ981856">
    <property type="protein sequence ID" value="KYN34590.1"/>
    <property type="molecule type" value="Genomic_DNA"/>
</dbReference>
<accession>A0A195F1Y7</accession>
<dbReference type="AlphaFoldDB" id="A0A195F1Y7"/>
<organism evidence="2 3">
    <name type="scientific">Trachymyrmex septentrionalis</name>
    <dbReference type="NCBI Taxonomy" id="34720"/>
    <lineage>
        <taxon>Eukaryota</taxon>
        <taxon>Metazoa</taxon>
        <taxon>Ecdysozoa</taxon>
        <taxon>Arthropoda</taxon>
        <taxon>Hexapoda</taxon>
        <taxon>Insecta</taxon>
        <taxon>Pterygota</taxon>
        <taxon>Neoptera</taxon>
        <taxon>Endopterygota</taxon>
        <taxon>Hymenoptera</taxon>
        <taxon>Apocrita</taxon>
        <taxon>Aculeata</taxon>
        <taxon>Formicoidea</taxon>
        <taxon>Formicidae</taxon>
        <taxon>Myrmicinae</taxon>
        <taxon>Trachymyrmex</taxon>
    </lineage>
</organism>
<keyword evidence="1" id="KW-0812">Transmembrane</keyword>